<dbReference type="AlphaFoldDB" id="A0AAJ3FXR1"/>
<evidence type="ECO:0000313" key="2">
    <source>
        <dbReference type="Proteomes" id="UP000562723"/>
    </source>
</evidence>
<dbReference type="EMBL" id="JABFMS010000018">
    <property type="protein sequence ID" value="NUT81772.1"/>
    <property type="molecule type" value="Genomic_DNA"/>
</dbReference>
<gene>
    <name evidence="1" type="ORF">HNO85_12545</name>
</gene>
<name>A0AAJ3FXR1_9PSED</name>
<reference evidence="1 2" key="1">
    <citation type="journal article" date="2020" name="Front. Plant Sci.">
        <title>Isolation of Rhizosphere Bacteria That Improve Quality and Water Stress Tolerance in Greenhouse Ornamentals.</title>
        <authorList>
            <person name="Nordstedt N.P."/>
            <person name="Jones M.L."/>
        </authorList>
    </citation>
    <scope>NUCLEOTIDE SEQUENCE [LARGE SCALE GENOMIC DNA]</scope>
    <source>
        <strain evidence="1 2">C2F7</strain>
    </source>
</reference>
<sequence>MEINHQSSAPHPPTIHLPLSAIEQHINQFLLSQAHSTQALQVVALRPKPKHCNPTFRTEQRQSAYSALRMYSGIQVISNLPKGLGSIAPALTFEINQLGGHAFTIM</sequence>
<comment type="caution">
    <text evidence="1">The sequence shown here is derived from an EMBL/GenBank/DDBJ whole genome shotgun (WGS) entry which is preliminary data.</text>
</comment>
<accession>A0AAJ3FXR1</accession>
<proteinExistence type="predicted"/>
<evidence type="ECO:0000313" key="1">
    <source>
        <dbReference type="EMBL" id="NUT81772.1"/>
    </source>
</evidence>
<protein>
    <submittedName>
        <fullName evidence="1">Uncharacterized protein</fullName>
    </submittedName>
</protein>
<dbReference type="Proteomes" id="UP000562723">
    <property type="component" value="Unassembled WGS sequence"/>
</dbReference>
<organism evidence="1 2">
    <name type="scientific">Pseudomonas brassicacearum</name>
    <dbReference type="NCBI Taxonomy" id="930166"/>
    <lineage>
        <taxon>Bacteria</taxon>
        <taxon>Pseudomonadati</taxon>
        <taxon>Pseudomonadota</taxon>
        <taxon>Gammaproteobacteria</taxon>
        <taxon>Pseudomonadales</taxon>
        <taxon>Pseudomonadaceae</taxon>
        <taxon>Pseudomonas</taxon>
    </lineage>
</organism>